<dbReference type="Gramene" id="MELO3C034138.2.1">
    <property type="protein sequence ID" value="MELO3C034138.2.1"/>
    <property type="gene ID" value="MELO3C034138.2"/>
</dbReference>
<organism evidence="2">
    <name type="scientific">Cucumis melo</name>
    <name type="common">Muskmelon</name>
    <dbReference type="NCBI Taxonomy" id="3656"/>
    <lineage>
        <taxon>Eukaryota</taxon>
        <taxon>Viridiplantae</taxon>
        <taxon>Streptophyta</taxon>
        <taxon>Embryophyta</taxon>
        <taxon>Tracheophyta</taxon>
        <taxon>Spermatophyta</taxon>
        <taxon>Magnoliopsida</taxon>
        <taxon>eudicotyledons</taxon>
        <taxon>Gunneridae</taxon>
        <taxon>Pentapetalae</taxon>
        <taxon>rosids</taxon>
        <taxon>fabids</taxon>
        <taxon>Cucurbitales</taxon>
        <taxon>Cucurbitaceae</taxon>
        <taxon>Benincaseae</taxon>
        <taxon>Cucumis</taxon>
    </lineage>
</organism>
<proteinExistence type="predicted"/>
<protein>
    <submittedName>
        <fullName evidence="2">Uncharacterized protein</fullName>
    </submittedName>
</protein>
<evidence type="ECO:0000313" key="2">
    <source>
        <dbReference type="EnsemblPlants" id="MELO3C034138.2.1"/>
    </source>
</evidence>
<dbReference type="EnsemblPlants" id="MELO3C034138.2.1">
    <property type="protein sequence ID" value="MELO3C034138.2.1"/>
    <property type="gene ID" value="MELO3C034138.2"/>
</dbReference>
<dbReference type="AlphaFoldDB" id="A0A9I9EI41"/>
<name>A0A9I9EI41_CUCME</name>
<reference evidence="2" key="1">
    <citation type="submission" date="2023-03" db="UniProtKB">
        <authorList>
            <consortium name="EnsemblPlants"/>
        </authorList>
    </citation>
    <scope>IDENTIFICATION</scope>
</reference>
<sequence>MCSRRTYQMVVCVMRTRWSSDKRTSAKKIDRTGGGRCKEATAA</sequence>
<accession>A0A9I9EI41</accession>
<evidence type="ECO:0000256" key="1">
    <source>
        <dbReference type="SAM" id="MobiDB-lite"/>
    </source>
</evidence>
<feature type="region of interest" description="Disordered" evidence="1">
    <location>
        <begin position="23"/>
        <end position="43"/>
    </location>
</feature>